<organism evidence="1 2">
    <name type="scientific">Streptomyces caeni</name>
    <dbReference type="NCBI Taxonomy" id="2307231"/>
    <lineage>
        <taxon>Bacteria</taxon>
        <taxon>Bacillati</taxon>
        <taxon>Actinomycetota</taxon>
        <taxon>Actinomycetes</taxon>
        <taxon>Kitasatosporales</taxon>
        <taxon>Streptomycetaceae</taxon>
        <taxon>Streptomyces</taxon>
    </lineage>
</organism>
<sequence>MPVLQRAVERLMDLYERLGAERETRLAVYREIADALGLPVPEEDR</sequence>
<dbReference type="RefSeq" id="WP_381090087.1">
    <property type="nucleotide sequence ID" value="NZ_JBHUDX010000093.1"/>
</dbReference>
<evidence type="ECO:0000313" key="2">
    <source>
        <dbReference type="Proteomes" id="UP001597261"/>
    </source>
</evidence>
<dbReference type="Proteomes" id="UP001597261">
    <property type="component" value="Unassembled WGS sequence"/>
</dbReference>
<proteinExistence type="predicted"/>
<dbReference type="EMBL" id="JBHUDX010000093">
    <property type="protein sequence ID" value="MFD1662436.1"/>
    <property type="molecule type" value="Genomic_DNA"/>
</dbReference>
<protein>
    <submittedName>
        <fullName evidence="1">Uncharacterized protein</fullName>
    </submittedName>
</protein>
<comment type="caution">
    <text evidence="1">The sequence shown here is derived from an EMBL/GenBank/DDBJ whole genome shotgun (WGS) entry which is preliminary data.</text>
</comment>
<keyword evidence="2" id="KW-1185">Reference proteome</keyword>
<accession>A0ABW4J0K6</accession>
<reference evidence="2" key="1">
    <citation type="journal article" date="2019" name="Int. J. Syst. Evol. Microbiol.">
        <title>The Global Catalogue of Microorganisms (GCM) 10K type strain sequencing project: providing services to taxonomists for standard genome sequencing and annotation.</title>
        <authorList>
            <consortium name="The Broad Institute Genomics Platform"/>
            <consortium name="The Broad Institute Genome Sequencing Center for Infectious Disease"/>
            <person name="Wu L."/>
            <person name="Ma J."/>
        </authorList>
    </citation>
    <scope>NUCLEOTIDE SEQUENCE [LARGE SCALE GENOMIC DNA]</scope>
    <source>
        <strain evidence="2">CGMCC 1.12470</strain>
    </source>
</reference>
<evidence type="ECO:0000313" key="1">
    <source>
        <dbReference type="EMBL" id="MFD1662436.1"/>
    </source>
</evidence>
<gene>
    <name evidence="1" type="ORF">ACFSL4_30725</name>
</gene>
<name>A0ABW4J0K6_9ACTN</name>